<protein>
    <recommendedName>
        <fullName evidence="2">25S rRNA (uridine-N(3))-methyltransferase BMT5-like domain-containing protein</fullName>
    </recommendedName>
</protein>
<feature type="compositionally biased region" description="Polar residues" evidence="1">
    <location>
        <begin position="49"/>
        <end position="70"/>
    </location>
</feature>
<dbReference type="EMBL" id="MU853337">
    <property type="protein sequence ID" value="KAK4114286.1"/>
    <property type="molecule type" value="Genomic_DNA"/>
</dbReference>
<name>A0AAN6THL7_9PEZI</name>
<gene>
    <name evidence="3" type="ORF">N656DRAFT_828058</name>
</gene>
<proteinExistence type="predicted"/>
<dbReference type="GO" id="GO:0070475">
    <property type="term" value="P:rRNA base methylation"/>
    <property type="evidence" value="ECO:0007669"/>
    <property type="project" value="InterPro"/>
</dbReference>
<feature type="compositionally biased region" description="Low complexity" evidence="1">
    <location>
        <begin position="11"/>
        <end position="31"/>
    </location>
</feature>
<feature type="compositionally biased region" description="Acidic residues" evidence="1">
    <location>
        <begin position="337"/>
        <end position="366"/>
    </location>
</feature>
<reference evidence="3" key="1">
    <citation type="journal article" date="2023" name="Mol. Phylogenet. Evol.">
        <title>Genome-scale phylogeny and comparative genomics of the fungal order Sordariales.</title>
        <authorList>
            <person name="Hensen N."/>
            <person name="Bonometti L."/>
            <person name="Westerberg I."/>
            <person name="Brannstrom I.O."/>
            <person name="Guillou S."/>
            <person name="Cros-Aarteil S."/>
            <person name="Calhoun S."/>
            <person name="Haridas S."/>
            <person name="Kuo A."/>
            <person name="Mondo S."/>
            <person name="Pangilinan J."/>
            <person name="Riley R."/>
            <person name="LaButti K."/>
            <person name="Andreopoulos B."/>
            <person name="Lipzen A."/>
            <person name="Chen C."/>
            <person name="Yan M."/>
            <person name="Daum C."/>
            <person name="Ng V."/>
            <person name="Clum A."/>
            <person name="Steindorff A."/>
            <person name="Ohm R.A."/>
            <person name="Martin F."/>
            <person name="Silar P."/>
            <person name="Natvig D.O."/>
            <person name="Lalanne C."/>
            <person name="Gautier V."/>
            <person name="Ament-Velasquez S.L."/>
            <person name="Kruys A."/>
            <person name="Hutchinson M.I."/>
            <person name="Powell A.J."/>
            <person name="Barry K."/>
            <person name="Miller A.N."/>
            <person name="Grigoriev I.V."/>
            <person name="Debuchy R."/>
            <person name="Gladieux P."/>
            <person name="Hiltunen Thoren M."/>
            <person name="Johannesson H."/>
        </authorList>
    </citation>
    <scope>NUCLEOTIDE SEQUENCE</scope>
    <source>
        <strain evidence="3">CBS 508.74</strain>
    </source>
</reference>
<comment type="caution">
    <text evidence="3">The sequence shown here is derived from an EMBL/GenBank/DDBJ whole genome shotgun (WGS) entry which is preliminary data.</text>
</comment>
<evidence type="ECO:0000256" key="1">
    <source>
        <dbReference type="SAM" id="MobiDB-lite"/>
    </source>
</evidence>
<dbReference type="InterPro" id="IPR019446">
    <property type="entry name" value="BMT5-like"/>
</dbReference>
<dbReference type="GO" id="GO:0005737">
    <property type="term" value="C:cytoplasm"/>
    <property type="evidence" value="ECO:0007669"/>
    <property type="project" value="TreeGrafter"/>
</dbReference>
<dbReference type="Proteomes" id="UP001302812">
    <property type="component" value="Unassembled WGS sequence"/>
</dbReference>
<reference evidence="3" key="2">
    <citation type="submission" date="2023-05" db="EMBL/GenBank/DDBJ databases">
        <authorList>
            <consortium name="Lawrence Berkeley National Laboratory"/>
            <person name="Steindorff A."/>
            <person name="Hensen N."/>
            <person name="Bonometti L."/>
            <person name="Westerberg I."/>
            <person name="Brannstrom I.O."/>
            <person name="Guillou S."/>
            <person name="Cros-Aarteil S."/>
            <person name="Calhoun S."/>
            <person name="Haridas S."/>
            <person name="Kuo A."/>
            <person name="Mondo S."/>
            <person name="Pangilinan J."/>
            <person name="Riley R."/>
            <person name="Labutti K."/>
            <person name="Andreopoulos B."/>
            <person name="Lipzen A."/>
            <person name="Chen C."/>
            <person name="Yanf M."/>
            <person name="Daum C."/>
            <person name="Ng V."/>
            <person name="Clum A."/>
            <person name="Ohm R."/>
            <person name="Martin F."/>
            <person name="Silar P."/>
            <person name="Natvig D."/>
            <person name="Lalanne C."/>
            <person name="Gautier V."/>
            <person name="Ament-Velasquez S.L."/>
            <person name="Kruys A."/>
            <person name="Hutchinson M.I."/>
            <person name="Powell A.J."/>
            <person name="Barry K."/>
            <person name="Miller A.N."/>
            <person name="Grigoriev I.V."/>
            <person name="Debuchy R."/>
            <person name="Gladieux P."/>
            <person name="Thoren M.H."/>
            <person name="Johannesson H."/>
        </authorList>
    </citation>
    <scope>NUCLEOTIDE SEQUENCE</scope>
    <source>
        <strain evidence="3">CBS 508.74</strain>
    </source>
</reference>
<dbReference type="GO" id="GO:0070042">
    <property type="term" value="F:rRNA (uridine-N3-)-methyltransferase activity"/>
    <property type="evidence" value="ECO:0007669"/>
    <property type="project" value="InterPro"/>
</dbReference>
<feature type="region of interest" description="Disordered" evidence="1">
    <location>
        <begin position="308"/>
        <end position="393"/>
    </location>
</feature>
<dbReference type="PANTHER" id="PTHR11538:SF26">
    <property type="entry name" value="FERREDOXIN-FOLD ANTICODON-BINDING DOMAIN-CONTAINING PROTEIN 1"/>
    <property type="match status" value="1"/>
</dbReference>
<feature type="region of interest" description="Disordered" evidence="1">
    <location>
        <begin position="1"/>
        <end position="70"/>
    </location>
</feature>
<dbReference type="GeneID" id="89942648"/>
<keyword evidence="4" id="KW-1185">Reference proteome</keyword>
<accession>A0AAN6THL7</accession>
<feature type="domain" description="25S rRNA (uridine-N(3))-methyltransferase BMT5-like" evidence="2">
    <location>
        <begin position="81"/>
        <end position="268"/>
    </location>
</feature>
<evidence type="ECO:0000313" key="4">
    <source>
        <dbReference type="Proteomes" id="UP001302812"/>
    </source>
</evidence>
<sequence>MAKKRGLLLHAAKAVKQQQKAAAGQKPNKAAPSGRGSGSQPAGKKQKIDSSNATTKTLPSAHARQQNQKPTIPFYSSDTILLVGEADLSFAASLITHHKCTNVTATVLEKDAAELSSKYPHVSANISLFESPEHPGCRLLYGIDARKMGPFTTTSSSTPRTGGTSSRPAQGGGGGAMKRIMFNFPHVGGKSTDVNRQVRYNQELLVDFFRRAQLSLSPDRGSSIIVTLFEGEPYTLWNVRDLARHAGLEVATSFRFSADAYPGYAHARTLGVVRNRKGEVAKAAWKGEHRPARSYVFVRKGEAEDALRELRPGMVEGGKRKRKRGRGGEGTGSSSSSEDESGQEEYEEQAVGDDLEEGWSDEDGDGDEIKAEEAGSGSEDELNDGKHRSSDAD</sequence>
<feature type="compositionally biased region" description="Low complexity" evidence="1">
    <location>
        <begin position="152"/>
        <end position="168"/>
    </location>
</feature>
<dbReference type="AlphaFoldDB" id="A0AAN6THL7"/>
<feature type="compositionally biased region" description="Basic and acidic residues" evidence="1">
    <location>
        <begin position="383"/>
        <end position="393"/>
    </location>
</feature>
<feature type="region of interest" description="Disordered" evidence="1">
    <location>
        <begin position="150"/>
        <end position="173"/>
    </location>
</feature>
<organism evidence="3 4">
    <name type="scientific">Canariomyces notabilis</name>
    <dbReference type="NCBI Taxonomy" id="2074819"/>
    <lineage>
        <taxon>Eukaryota</taxon>
        <taxon>Fungi</taxon>
        <taxon>Dikarya</taxon>
        <taxon>Ascomycota</taxon>
        <taxon>Pezizomycotina</taxon>
        <taxon>Sordariomycetes</taxon>
        <taxon>Sordariomycetidae</taxon>
        <taxon>Sordariales</taxon>
        <taxon>Chaetomiaceae</taxon>
        <taxon>Canariomyces</taxon>
    </lineage>
</organism>
<evidence type="ECO:0000259" key="2">
    <source>
        <dbReference type="Pfam" id="PF10354"/>
    </source>
</evidence>
<dbReference type="Pfam" id="PF10354">
    <property type="entry name" value="BMT5-like"/>
    <property type="match status" value="1"/>
</dbReference>
<evidence type="ECO:0000313" key="3">
    <source>
        <dbReference type="EMBL" id="KAK4114286.1"/>
    </source>
</evidence>
<dbReference type="RefSeq" id="XP_064671856.1">
    <property type="nucleotide sequence ID" value="XM_064818522.1"/>
</dbReference>
<dbReference type="PANTHER" id="PTHR11538">
    <property type="entry name" value="PHENYLALANYL-TRNA SYNTHETASE"/>
    <property type="match status" value="1"/>
</dbReference>